<keyword evidence="2" id="KW-1185">Reference proteome</keyword>
<comment type="caution">
    <text evidence="1">The sequence shown here is derived from an EMBL/GenBank/DDBJ whole genome shotgun (WGS) entry which is preliminary data.</text>
</comment>
<protein>
    <submittedName>
        <fullName evidence="1">Uncharacterized protein</fullName>
    </submittedName>
</protein>
<evidence type="ECO:0000313" key="1">
    <source>
        <dbReference type="EMBL" id="RZS64010.1"/>
    </source>
</evidence>
<accession>A0A4V2EYS5</accession>
<dbReference type="OrthoDB" id="1263739at2"/>
<dbReference type="Proteomes" id="UP000293874">
    <property type="component" value="Unassembled WGS sequence"/>
</dbReference>
<sequence>MKDQDIPFEIIYEQQTLKVEIIRSGKSVVYKITNDKKPGVFFVTRAMDAEKKYFWTSIPEGRLEIAAKIGVLIEEKIKQ</sequence>
<evidence type="ECO:0000313" key="2">
    <source>
        <dbReference type="Proteomes" id="UP000293874"/>
    </source>
</evidence>
<reference evidence="1 2" key="1">
    <citation type="submission" date="2019-02" db="EMBL/GenBank/DDBJ databases">
        <title>Genomic Encyclopedia of Type Strains, Phase IV (KMG-IV): sequencing the most valuable type-strain genomes for metagenomic binning, comparative biology and taxonomic classification.</title>
        <authorList>
            <person name="Goeker M."/>
        </authorList>
    </citation>
    <scope>NUCLEOTIDE SEQUENCE [LARGE SCALE GENOMIC DNA]</scope>
    <source>
        <strain evidence="1 2">DSM 18116</strain>
    </source>
</reference>
<dbReference type="AlphaFoldDB" id="A0A4V2EYS5"/>
<proteinExistence type="predicted"/>
<name>A0A4V2EYS5_9BACT</name>
<organism evidence="1 2">
    <name type="scientific">Pseudobacter ginsenosidimutans</name>
    <dbReference type="NCBI Taxonomy" id="661488"/>
    <lineage>
        <taxon>Bacteria</taxon>
        <taxon>Pseudomonadati</taxon>
        <taxon>Bacteroidota</taxon>
        <taxon>Chitinophagia</taxon>
        <taxon>Chitinophagales</taxon>
        <taxon>Chitinophagaceae</taxon>
        <taxon>Pseudobacter</taxon>
    </lineage>
</organism>
<dbReference type="RefSeq" id="WP_130544572.1">
    <property type="nucleotide sequence ID" value="NZ_CP042431.1"/>
</dbReference>
<gene>
    <name evidence="1" type="ORF">EV199_6110</name>
</gene>
<dbReference type="EMBL" id="SGXA01000007">
    <property type="protein sequence ID" value="RZS64010.1"/>
    <property type="molecule type" value="Genomic_DNA"/>
</dbReference>